<dbReference type="Proteomes" id="UP000028725">
    <property type="component" value="Unassembled WGS sequence"/>
</dbReference>
<keyword evidence="2" id="KW-0472">Membrane</keyword>
<evidence type="ECO:0000256" key="2">
    <source>
        <dbReference type="SAM" id="Phobius"/>
    </source>
</evidence>
<feature type="transmembrane region" description="Helical" evidence="2">
    <location>
        <begin position="75"/>
        <end position="97"/>
    </location>
</feature>
<proteinExistence type="predicted"/>
<feature type="transmembrane region" description="Helical" evidence="2">
    <location>
        <begin position="140"/>
        <end position="160"/>
    </location>
</feature>
<dbReference type="AlphaFoldDB" id="A0A085WTU8"/>
<feature type="transmembrane region" description="Helical" evidence="2">
    <location>
        <begin position="169"/>
        <end position="187"/>
    </location>
</feature>
<keyword evidence="3" id="KW-0732">Signal</keyword>
<evidence type="ECO:0000256" key="1">
    <source>
        <dbReference type="SAM" id="MobiDB-lite"/>
    </source>
</evidence>
<sequence>MIRVCLVSVLLLSALSPLPGLAQISPPPLVAAPPGQLLPSEEGSDEKPPGELIPRSPETLNGSEGRAGRVVLESLGGVLLGAIGGVPAFGLSLLFTFDCDGCHNTNGEATILALAGVAGFLGGTALGVKLGGALMGGEGRYLPTLAGAGLGTLAGVLVALPTGLLVHELLAVVPLIAGPFVGAIIGYELSHSNELERKAAGTGVKVLPAVSLRPSGGVVAGLMGSF</sequence>
<organism evidence="4 5">
    <name type="scientific">Hyalangium minutum</name>
    <dbReference type="NCBI Taxonomy" id="394096"/>
    <lineage>
        <taxon>Bacteria</taxon>
        <taxon>Pseudomonadati</taxon>
        <taxon>Myxococcota</taxon>
        <taxon>Myxococcia</taxon>
        <taxon>Myxococcales</taxon>
        <taxon>Cystobacterineae</taxon>
        <taxon>Archangiaceae</taxon>
        <taxon>Hyalangium</taxon>
    </lineage>
</organism>
<feature type="signal peptide" evidence="3">
    <location>
        <begin position="1"/>
        <end position="22"/>
    </location>
</feature>
<name>A0A085WTU8_9BACT</name>
<keyword evidence="5" id="KW-1185">Reference proteome</keyword>
<protein>
    <submittedName>
        <fullName evidence="4">Uncharacterized protein</fullName>
    </submittedName>
</protein>
<comment type="caution">
    <text evidence="4">The sequence shown here is derived from an EMBL/GenBank/DDBJ whole genome shotgun (WGS) entry which is preliminary data.</text>
</comment>
<feature type="transmembrane region" description="Helical" evidence="2">
    <location>
        <begin position="109"/>
        <end position="128"/>
    </location>
</feature>
<evidence type="ECO:0000313" key="4">
    <source>
        <dbReference type="EMBL" id="KFE71111.1"/>
    </source>
</evidence>
<dbReference type="STRING" id="394096.DB31_3241"/>
<dbReference type="EMBL" id="JMCB01000002">
    <property type="protein sequence ID" value="KFE71111.1"/>
    <property type="molecule type" value="Genomic_DNA"/>
</dbReference>
<feature type="region of interest" description="Disordered" evidence="1">
    <location>
        <begin position="32"/>
        <end position="64"/>
    </location>
</feature>
<keyword evidence="2" id="KW-1133">Transmembrane helix</keyword>
<evidence type="ECO:0000313" key="5">
    <source>
        <dbReference type="Proteomes" id="UP000028725"/>
    </source>
</evidence>
<reference evidence="4 5" key="1">
    <citation type="submission" date="2014-04" db="EMBL/GenBank/DDBJ databases">
        <title>Genome assembly of Hyalangium minutum DSM 14724.</title>
        <authorList>
            <person name="Sharma G."/>
            <person name="Subramanian S."/>
        </authorList>
    </citation>
    <scope>NUCLEOTIDE SEQUENCE [LARGE SCALE GENOMIC DNA]</scope>
    <source>
        <strain evidence="4 5">DSM 14724</strain>
    </source>
</reference>
<dbReference type="RefSeq" id="WP_044182649.1">
    <property type="nucleotide sequence ID" value="NZ_JMCB01000002.1"/>
</dbReference>
<feature type="chain" id="PRO_5001800079" evidence="3">
    <location>
        <begin position="23"/>
        <end position="226"/>
    </location>
</feature>
<keyword evidence="2" id="KW-0812">Transmembrane</keyword>
<dbReference type="OrthoDB" id="5385063at2"/>
<accession>A0A085WTU8</accession>
<gene>
    <name evidence="4" type="ORF">DB31_3241</name>
</gene>
<evidence type="ECO:0000256" key="3">
    <source>
        <dbReference type="SAM" id="SignalP"/>
    </source>
</evidence>